<name>A0A9D1GLM2_9FIRM</name>
<dbReference type="Proteomes" id="UP000886860">
    <property type="component" value="Unassembled WGS sequence"/>
</dbReference>
<gene>
    <name evidence="2" type="ORF">IAB60_11885</name>
</gene>
<proteinExistence type="predicted"/>
<feature type="region of interest" description="Disordered" evidence="1">
    <location>
        <begin position="201"/>
        <end position="241"/>
    </location>
</feature>
<dbReference type="AlphaFoldDB" id="A0A9D1GLM2"/>
<dbReference type="EMBL" id="DVKS01000195">
    <property type="protein sequence ID" value="HIT42772.1"/>
    <property type="molecule type" value="Genomic_DNA"/>
</dbReference>
<reference evidence="2" key="2">
    <citation type="journal article" date="2021" name="PeerJ">
        <title>Extensive microbial diversity within the chicken gut microbiome revealed by metagenomics and culture.</title>
        <authorList>
            <person name="Gilroy R."/>
            <person name="Ravi A."/>
            <person name="Getino M."/>
            <person name="Pursley I."/>
            <person name="Horton D.L."/>
            <person name="Alikhan N.F."/>
            <person name="Baker D."/>
            <person name="Gharbi K."/>
            <person name="Hall N."/>
            <person name="Watson M."/>
            <person name="Adriaenssens E.M."/>
            <person name="Foster-Nyarko E."/>
            <person name="Jarju S."/>
            <person name="Secka A."/>
            <person name="Antonio M."/>
            <person name="Oren A."/>
            <person name="Chaudhuri R.R."/>
            <person name="La Ragione R."/>
            <person name="Hildebrand F."/>
            <person name="Pallen M.J."/>
        </authorList>
    </citation>
    <scope>NUCLEOTIDE SEQUENCE</scope>
    <source>
        <strain evidence="2">CHK123-3438</strain>
    </source>
</reference>
<evidence type="ECO:0000313" key="2">
    <source>
        <dbReference type="EMBL" id="HIT42772.1"/>
    </source>
</evidence>
<accession>A0A9D1GLM2</accession>
<organism evidence="2 3">
    <name type="scientific">Candidatus Caccovicinus merdipullorum</name>
    <dbReference type="NCBI Taxonomy" id="2840724"/>
    <lineage>
        <taxon>Bacteria</taxon>
        <taxon>Bacillati</taxon>
        <taxon>Bacillota</taxon>
        <taxon>Clostridia</taxon>
        <taxon>Eubacteriales</taxon>
        <taxon>Candidatus Caccovicinus</taxon>
    </lineage>
</organism>
<evidence type="ECO:0000313" key="3">
    <source>
        <dbReference type="Proteomes" id="UP000886860"/>
    </source>
</evidence>
<protein>
    <submittedName>
        <fullName evidence="2">EcsC family protein</fullName>
    </submittedName>
</protein>
<dbReference type="Pfam" id="PF12787">
    <property type="entry name" value="EcsC"/>
    <property type="match status" value="1"/>
</dbReference>
<dbReference type="InterPro" id="IPR024787">
    <property type="entry name" value="EcsC"/>
</dbReference>
<feature type="compositionally biased region" description="Acidic residues" evidence="1">
    <location>
        <begin position="202"/>
        <end position="231"/>
    </location>
</feature>
<comment type="caution">
    <text evidence="2">The sequence shown here is derived from an EMBL/GenBank/DDBJ whole genome shotgun (WGS) entry which is preliminary data.</text>
</comment>
<sequence>MMQSKHGKYETAIDKELKLIHRQEESLRRAAMKGKTPQWKTALEEKVPGSIYENLQKAFRKAFAIVFEKGTGLIEKTYNRESLEEDCQVREFAFQVKANRKTLKKARKDARAGNLRNLAITSAEGIGLGVLGIGLPDIVMFVGVLLKGIYETALQYGYAYDSDQERCFILKLMETAVLKGEDWEEGNREIDRYIESSAVECAVEEESGTEESGEAEPGAEESGEEEFEAEGPGEQQQSEAWEKDLKERVKEQTGRTADAFAMDMVLLKFIQGLPVVGILGGAGNPLYYNKVIKYAELKYRKRYLLKLREKFRSQQDAGKR</sequence>
<evidence type="ECO:0000256" key="1">
    <source>
        <dbReference type="SAM" id="MobiDB-lite"/>
    </source>
</evidence>
<reference evidence="2" key="1">
    <citation type="submission" date="2020-10" db="EMBL/GenBank/DDBJ databases">
        <authorList>
            <person name="Gilroy R."/>
        </authorList>
    </citation>
    <scope>NUCLEOTIDE SEQUENCE</scope>
    <source>
        <strain evidence="2">CHK123-3438</strain>
    </source>
</reference>